<comment type="subcellular location">
    <subcellularLocation>
        <location evidence="1">Periplasm</location>
    </subcellularLocation>
</comment>
<evidence type="ECO:0000256" key="1">
    <source>
        <dbReference type="ARBA" id="ARBA00004418"/>
    </source>
</evidence>
<evidence type="ECO:0000256" key="4">
    <source>
        <dbReference type="SAM" id="SignalP"/>
    </source>
</evidence>
<dbReference type="PANTHER" id="PTHR43649">
    <property type="entry name" value="ARABINOSE-BINDING PROTEIN-RELATED"/>
    <property type="match status" value="1"/>
</dbReference>
<dbReference type="CDD" id="cd13585">
    <property type="entry name" value="PBP2_TMBP_like"/>
    <property type="match status" value="1"/>
</dbReference>
<dbReference type="SUPFAM" id="SSF53850">
    <property type="entry name" value="Periplasmic binding protein-like II"/>
    <property type="match status" value="1"/>
</dbReference>
<dbReference type="Gene3D" id="3.40.190.10">
    <property type="entry name" value="Periplasmic binding protein-like II"/>
    <property type="match status" value="1"/>
</dbReference>
<accession>A0ABT2LUZ2</accession>
<organism evidence="5 6">
    <name type="scientific">Chelativorans salis</name>
    <dbReference type="NCBI Taxonomy" id="2978478"/>
    <lineage>
        <taxon>Bacteria</taxon>
        <taxon>Pseudomonadati</taxon>
        <taxon>Pseudomonadota</taxon>
        <taxon>Alphaproteobacteria</taxon>
        <taxon>Hyphomicrobiales</taxon>
        <taxon>Phyllobacteriaceae</taxon>
        <taxon>Chelativorans</taxon>
    </lineage>
</organism>
<comment type="caution">
    <text evidence="5">The sequence shown here is derived from an EMBL/GenBank/DDBJ whole genome shotgun (WGS) entry which is preliminary data.</text>
</comment>
<keyword evidence="6" id="KW-1185">Reference proteome</keyword>
<dbReference type="Proteomes" id="UP001320831">
    <property type="component" value="Unassembled WGS sequence"/>
</dbReference>
<gene>
    <name evidence="5" type="ORF">N5A92_25415</name>
</gene>
<protein>
    <submittedName>
        <fullName evidence="5">Sugar ABC transporter substrate-binding protein</fullName>
    </submittedName>
</protein>
<evidence type="ECO:0000256" key="3">
    <source>
        <dbReference type="ARBA" id="ARBA00022764"/>
    </source>
</evidence>
<dbReference type="EMBL" id="JAOCZP010000013">
    <property type="protein sequence ID" value="MCT7378355.1"/>
    <property type="molecule type" value="Genomic_DNA"/>
</dbReference>
<feature type="signal peptide" evidence="4">
    <location>
        <begin position="1"/>
        <end position="24"/>
    </location>
</feature>
<reference evidence="5 6" key="1">
    <citation type="submission" date="2022-09" db="EMBL/GenBank/DDBJ databases">
        <title>Chelativorans salina sp. nov., a novel slightly halophilic bacterium isolated from a saline lake sediment enrichment.</title>
        <authorList>
            <person name="Gao L."/>
            <person name="Fang B.-Z."/>
            <person name="Li W.-J."/>
        </authorList>
    </citation>
    <scope>NUCLEOTIDE SEQUENCE [LARGE SCALE GENOMIC DNA]</scope>
    <source>
        <strain evidence="5 6">EGI FJ00035</strain>
    </source>
</reference>
<dbReference type="PANTHER" id="PTHR43649:SF12">
    <property type="entry name" value="DIACETYLCHITOBIOSE BINDING PROTEIN DASA"/>
    <property type="match status" value="1"/>
</dbReference>
<name>A0ABT2LUZ2_9HYPH</name>
<dbReference type="RefSeq" id="WP_260907269.1">
    <property type="nucleotide sequence ID" value="NZ_JAOCZP010000013.1"/>
</dbReference>
<evidence type="ECO:0000256" key="2">
    <source>
        <dbReference type="ARBA" id="ARBA00008520"/>
    </source>
</evidence>
<evidence type="ECO:0000313" key="5">
    <source>
        <dbReference type="EMBL" id="MCT7378355.1"/>
    </source>
</evidence>
<dbReference type="Pfam" id="PF01547">
    <property type="entry name" value="SBP_bac_1"/>
    <property type="match status" value="1"/>
</dbReference>
<comment type="similarity">
    <text evidence="2">Belongs to the bacterial solute-binding protein 1 family.</text>
</comment>
<keyword evidence="4" id="KW-0732">Signal</keyword>
<keyword evidence="3" id="KW-0574">Periplasm</keyword>
<dbReference type="InterPro" id="IPR050490">
    <property type="entry name" value="Bact_solute-bd_prot1"/>
</dbReference>
<feature type="chain" id="PRO_5046113924" evidence="4">
    <location>
        <begin position="25"/>
        <end position="415"/>
    </location>
</feature>
<dbReference type="InterPro" id="IPR006059">
    <property type="entry name" value="SBP"/>
</dbReference>
<evidence type="ECO:0000313" key="6">
    <source>
        <dbReference type="Proteomes" id="UP001320831"/>
    </source>
</evidence>
<proteinExistence type="inferred from homology"/>
<sequence>MRNALTSLTVSALALSLAAGHAMAEDLRFTVWTGNEAHLNMLNGIADGFEAENPGTTVTFETIPAGDYVQKLTFQLAGGNPPDLGWMFEDSMPAFVAAGAVESLTDTLENAEGYDLADFSDPAMGLWREDGEIYGVPFSTSPFMIFYNKDMFDAAGLEDPLTLAEKGEWTLDKFREVVKALTKPEDRIWGFEFKDGQGYDTRIMHAVMPPIRAYGGDAWSNGECGFDDPEAVEAVRMLHEMVFEDKSIVPPGEQGDYFSGSSAMTINQISRASKMPEAGFEWGIAPLPTGPAGEAPVIGQAGLVVFAKSDNKELAKQFIAWMTNQENVEVMAQFFPPARVSVLESDTFTEANALIPPEQMKHVAAAIKEGEVLPSHERAPQILAAMKPRFDALWRADSDVEASLKAVCEAIRPQL</sequence>